<organism evidence="3 4">
    <name type="scientific">Trapa natans</name>
    <name type="common">Water chestnut</name>
    <dbReference type="NCBI Taxonomy" id="22666"/>
    <lineage>
        <taxon>Eukaryota</taxon>
        <taxon>Viridiplantae</taxon>
        <taxon>Streptophyta</taxon>
        <taxon>Embryophyta</taxon>
        <taxon>Tracheophyta</taxon>
        <taxon>Spermatophyta</taxon>
        <taxon>Magnoliopsida</taxon>
        <taxon>eudicotyledons</taxon>
        <taxon>Gunneridae</taxon>
        <taxon>Pentapetalae</taxon>
        <taxon>rosids</taxon>
        <taxon>malvids</taxon>
        <taxon>Myrtales</taxon>
        <taxon>Lythraceae</taxon>
        <taxon>Trapa</taxon>
    </lineage>
</organism>
<feature type="compositionally biased region" description="Basic residues" evidence="1">
    <location>
        <begin position="261"/>
        <end position="270"/>
    </location>
</feature>
<dbReference type="PANTHER" id="PTHR35275">
    <property type="entry name" value="ZCF37"/>
    <property type="match status" value="1"/>
</dbReference>
<dbReference type="Proteomes" id="UP001346149">
    <property type="component" value="Unassembled WGS sequence"/>
</dbReference>
<proteinExistence type="predicted"/>
<name>A0AAN7LKZ3_TRANT</name>
<feature type="compositionally biased region" description="Basic and acidic residues" evidence="1">
    <location>
        <begin position="119"/>
        <end position="130"/>
    </location>
</feature>
<evidence type="ECO:0000313" key="4">
    <source>
        <dbReference type="Proteomes" id="UP001346149"/>
    </source>
</evidence>
<dbReference type="PANTHER" id="PTHR35275:SF1">
    <property type="entry name" value="OS07G0585900 PROTEIN"/>
    <property type="match status" value="1"/>
</dbReference>
<feature type="region of interest" description="Disordered" evidence="1">
    <location>
        <begin position="250"/>
        <end position="270"/>
    </location>
</feature>
<feature type="compositionally biased region" description="Polar residues" evidence="1">
    <location>
        <begin position="43"/>
        <end position="57"/>
    </location>
</feature>
<accession>A0AAN7LKZ3</accession>
<feature type="region of interest" description="Disordered" evidence="1">
    <location>
        <begin position="108"/>
        <end position="158"/>
    </location>
</feature>
<feature type="transmembrane region" description="Helical" evidence="2">
    <location>
        <begin position="181"/>
        <end position="213"/>
    </location>
</feature>
<evidence type="ECO:0000256" key="2">
    <source>
        <dbReference type="SAM" id="Phobius"/>
    </source>
</evidence>
<protein>
    <recommendedName>
        <fullName evidence="5">ZCF37</fullName>
    </recommendedName>
</protein>
<comment type="caution">
    <text evidence="3">The sequence shown here is derived from an EMBL/GenBank/DDBJ whole genome shotgun (WGS) entry which is preliminary data.</text>
</comment>
<evidence type="ECO:0000256" key="1">
    <source>
        <dbReference type="SAM" id="MobiDB-lite"/>
    </source>
</evidence>
<feature type="compositionally biased region" description="Polar residues" evidence="1">
    <location>
        <begin position="131"/>
        <end position="146"/>
    </location>
</feature>
<keyword evidence="2" id="KW-0472">Membrane</keyword>
<keyword evidence="2" id="KW-1133">Transmembrane helix</keyword>
<feature type="region of interest" description="Disordered" evidence="1">
    <location>
        <begin position="36"/>
        <end position="57"/>
    </location>
</feature>
<dbReference type="EMBL" id="JAXQNO010000016">
    <property type="protein sequence ID" value="KAK4782077.1"/>
    <property type="molecule type" value="Genomic_DNA"/>
</dbReference>
<evidence type="ECO:0000313" key="3">
    <source>
        <dbReference type="EMBL" id="KAK4782077.1"/>
    </source>
</evidence>
<sequence length="270" mass="30132">MLNSFICGSFHSEEEEDIDDQLRAIGAVGASIRSSTPRRKQTFCRTRNSNHSRNPYSNRGLDKFEALLADINEKKRKIFSKNDAGSISLVRFVPTSSNNLVPIVVKVKGSNSQPGSPPRTEEALEVDKSVTRSNSEGSHPHQSTATKQKDDSNNGEGCKKKISSYSSWNLLSRERWRKPSYYMSAAVILILVFLLLFGRSAAILCTTIGWYLIPIIKGGSLAMGEKTAISSRPEKKKELSRRSSEIKIVTVAKRSPDRSPPRQHGHQRSW</sequence>
<gene>
    <name evidence="3" type="ORF">SAY86_016179</name>
</gene>
<keyword evidence="4" id="KW-1185">Reference proteome</keyword>
<evidence type="ECO:0008006" key="5">
    <source>
        <dbReference type="Google" id="ProtNLM"/>
    </source>
</evidence>
<keyword evidence="2" id="KW-0812">Transmembrane</keyword>
<dbReference type="AlphaFoldDB" id="A0AAN7LKZ3"/>
<reference evidence="3 4" key="1">
    <citation type="journal article" date="2023" name="Hortic Res">
        <title>Pangenome of water caltrop reveals structural variations and asymmetric subgenome divergence after allopolyploidization.</title>
        <authorList>
            <person name="Zhang X."/>
            <person name="Chen Y."/>
            <person name="Wang L."/>
            <person name="Yuan Y."/>
            <person name="Fang M."/>
            <person name="Shi L."/>
            <person name="Lu R."/>
            <person name="Comes H.P."/>
            <person name="Ma Y."/>
            <person name="Chen Y."/>
            <person name="Huang G."/>
            <person name="Zhou Y."/>
            <person name="Zheng Z."/>
            <person name="Qiu Y."/>
        </authorList>
    </citation>
    <scope>NUCLEOTIDE SEQUENCE [LARGE SCALE GENOMIC DNA]</scope>
    <source>
        <strain evidence="3">F231</strain>
    </source>
</reference>
<dbReference type="InterPro" id="IPR045880">
    <property type="entry name" value="ZCF37"/>
</dbReference>